<sequence length="64" mass="7604">MHPDMNQKEIVRWRVSLDKTRCCRLMGMYPVRTYRLERKPQGNAVTQLEETCPHENESASEKKP</sequence>
<keyword evidence="4" id="KW-1185">Reference proteome</keyword>
<organism evidence="3">
    <name type="scientific">Trichuris suis</name>
    <name type="common">pig whipworm</name>
    <dbReference type="NCBI Taxonomy" id="68888"/>
    <lineage>
        <taxon>Eukaryota</taxon>
        <taxon>Metazoa</taxon>
        <taxon>Ecdysozoa</taxon>
        <taxon>Nematoda</taxon>
        <taxon>Enoplea</taxon>
        <taxon>Dorylaimia</taxon>
        <taxon>Trichinellida</taxon>
        <taxon>Trichuridae</taxon>
        <taxon>Trichuris</taxon>
    </lineage>
</organism>
<dbReference type="EMBL" id="KL363190">
    <property type="protein sequence ID" value="KFD57040.1"/>
    <property type="molecule type" value="Genomic_DNA"/>
</dbReference>
<evidence type="ECO:0000256" key="1">
    <source>
        <dbReference type="SAM" id="MobiDB-lite"/>
    </source>
</evidence>
<accession>A0A085NJB2</accession>
<evidence type="ECO:0000313" key="3">
    <source>
        <dbReference type="EMBL" id="KFD69558.1"/>
    </source>
</evidence>
<dbReference type="AlphaFoldDB" id="A0A085NJB2"/>
<dbReference type="Proteomes" id="UP000030758">
    <property type="component" value="Unassembled WGS sequence"/>
</dbReference>
<protein>
    <submittedName>
        <fullName evidence="3">Uncharacterized protein</fullName>
    </submittedName>
</protein>
<dbReference type="EMBL" id="KL367494">
    <property type="protein sequence ID" value="KFD69558.1"/>
    <property type="molecule type" value="Genomic_DNA"/>
</dbReference>
<evidence type="ECO:0000313" key="4">
    <source>
        <dbReference type="Proteomes" id="UP000030764"/>
    </source>
</evidence>
<reference evidence="3 4" key="1">
    <citation type="journal article" date="2014" name="Nat. Genet.">
        <title>Genome and transcriptome of the porcine whipworm Trichuris suis.</title>
        <authorList>
            <person name="Jex A.R."/>
            <person name="Nejsum P."/>
            <person name="Schwarz E.M."/>
            <person name="Hu L."/>
            <person name="Young N.D."/>
            <person name="Hall R.S."/>
            <person name="Korhonen P.K."/>
            <person name="Liao S."/>
            <person name="Thamsborg S."/>
            <person name="Xia J."/>
            <person name="Xu P."/>
            <person name="Wang S."/>
            <person name="Scheerlinck J.P."/>
            <person name="Hofmann A."/>
            <person name="Sternberg P.W."/>
            <person name="Wang J."/>
            <person name="Gasser R.B."/>
        </authorList>
    </citation>
    <scope>NUCLEOTIDE SEQUENCE [LARGE SCALE GENOMIC DNA]</scope>
    <source>
        <strain evidence="3">DCEP-RM93F</strain>
        <strain evidence="2">DCEP-RM93M</strain>
    </source>
</reference>
<proteinExistence type="predicted"/>
<feature type="region of interest" description="Disordered" evidence="1">
    <location>
        <begin position="41"/>
        <end position="64"/>
    </location>
</feature>
<evidence type="ECO:0000313" key="2">
    <source>
        <dbReference type="EMBL" id="KFD57040.1"/>
    </source>
</evidence>
<feature type="compositionally biased region" description="Basic and acidic residues" evidence="1">
    <location>
        <begin position="51"/>
        <end position="64"/>
    </location>
</feature>
<dbReference type="Proteomes" id="UP000030764">
    <property type="component" value="Unassembled WGS sequence"/>
</dbReference>
<gene>
    <name evidence="2" type="ORF">M513_01925</name>
    <name evidence="3" type="ORF">M514_01925</name>
</gene>
<name>A0A085NJB2_9BILA</name>